<dbReference type="InterPro" id="IPR023023">
    <property type="entry name" value="dNTPase_2"/>
</dbReference>
<dbReference type="NCBIfam" id="NF002829">
    <property type="entry name" value="PRK03007.1"/>
    <property type="match status" value="1"/>
</dbReference>
<dbReference type="InterPro" id="IPR006261">
    <property type="entry name" value="dGTPase"/>
</dbReference>
<dbReference type="CDD" id="cd00077">
    <property type="entry name" value="HDc"/>
    <property type="match status" value="1"/>
</dbReference>
<dbReference type="GO" id="GO:0008832">
    <property type="term" value="F:dGTPase activity"/>
    <property type="evidence" value="ECO:0007669"/>
    <property type="project" value="TreeGrafter"/>
</dbReference>
<proteinExistence type="inferred from homology"/>
<dbReference type="PANTHER" id="PTHR11373">
    <property type="entry name" value="DEOXYNUCLEOSIDE TRIPHOSPHATE TRIPHOSPHOHYDROLASE"/>
    <property type="match status" value="1"/>
</dbReference>
<dbReference type="InterPro" id="IPR026875">
    <property type="entry name" value="PHydrolase_assoc_dom"/>
</dbReference>
<dbReference type="Pfam" id="PF13286">
    <property type="entry name" value="HD_assoc"/>
    <property type="match status" value="1"/>
</dbReference>
<dbReference type="SMART" id="SM00471">
    <property type="entry name" value="HDc"/>
    <property type="match status" value="1"/>
</dbReference>
<comment type="caution">
    <text evidence="5">The sequence shown here is derived from an EMBL/GenBank/DDBJ whole genome shotgun (WGS) entry which is preliminary data.</text>
</comment>
<dbReference type="Proteomes" id="UP000676325">
    <property type="component" value="Unassembled WGS sequence"/>
</dbReference>
<dbReference type="SUPFAM" id="SSF109604">
    <property type="entry name" value="HD-domain/PDEase-like"/>
    <property type="match status" value="1"/>
</dbReference>
<sequence>MSYEPSDIERYAVEPVSGEKRGATDRTPFQRDRARILHSAALRRLAGKTQVVAPGESDFPRTRLTHSLEVAQIGREIAGALGADPDLVEAACLAHDLGHPPFGHTGEDALNDVCGHIGGFEGNAQNLRIMSRLEPKIITADGRSAGINATRALLDATTKYPWRRREGLRKFGTYRDDLPVFRWVRAATPPEYAEGKCFEAQIMDWSDDVAYSVHDLEDAIVSGQLDLRILKIDEEREALYRRTLGYAPDASVEELAESLDRLQSVEWWPTDFDGSFGAQARLKRTSSELIGRFCRPVVKATKDEHGPGPHRRYAARLVVPRTVRLECELLKAVAARYVMETDRALALRRTQSDLIKDLVARLSNRPDLLDPPYAETYAAAPDDAARLRVIVDQVATFTDTRAYATYRNLIVSAGTR</sequence>
<keyword evidence="1 2" id="KW-0378">Hydrolase</keyword>
<dbReference type="GO" id="GO:0006203">
    <property type="term" value="P:dGTP catabolic process"/>
    <property type="evidence" value="ECO:0007669"/>
    <property type="project" value="TreeGrafter"/>
</dbReference>
<organism evidence="5 6">
    <name type="scientific">Actinospica acidithermotolerans</name>
    <dbReference type="NCBI Taxonomy" id="2828514"/>
    <lineage>
        <taxon>Bacteria</taxon>
        <taxon>Bacillati</taxon>
        <taxon>Actinomycetota</taxon>
        <taxon>Actinomycetes</taxon>
        <taxon>Catenulisporales</taxon>
        <taxon>Actinospicaceae</taxon>
        <taxon>Actinospica</taxon>
    </lineage>
</organism>
<dbReference type="EMBL" id="JAGSOH010000064">
    <property type="protein sequence ID" value="MBR7828721.1"/>
    <property type="molecule type" value="Genomic_DNA"/>
</dbReference>
<evidence type="ECO:0000313" key="5">
    <source>
        <dbReference type="EMBL" id="MBR7828721.1"/>
    </source>
</evidence>
<dbReference type="PANTHER" id="PTHR11373:SF32">
    <property type="entry name" value="DEOXYGUANOSINETRIPHOSPHATE TRIPHOSPHOHYDROLASE"/>
    <property type="match status" value="1"/>
</dbReference>
<accession>A0A941EBY1</accession>
<dbReference type="PROSITE" id="PS51831">
    <property type="entry name" value="HD"/>
    <property type="match status" value="1"/>
</dbReference>
<gene>
    <name evidence="5" type="ORF">KDK95_20600</name>
</gene>
<name>A0A941EBY1_9ACTN</name>
<evidence type="ECO:0000256" key="2">
    <source>
        <dbReference type="HAMAP-Rule" id="MF_01212"/>
    </source>
</evidence>
<protein>
    <recommendedName>
        <fullName evidence="2">Deoxyguanosinetriphosphate triphosphohydrolase-like protein</fullName>
    </recommendedName>
</protein>
<dbReference type="AlphaFoldDB" id="A0A941EBY1"/>
<evidence type="ECO:0000256" key="3">
    <source>
        <dbReference type="SAM" id="MobiDB-lite"/>
    </source>
</evidence>
<evidence type="ECO:0000259" key="4">
    <source>
        <dbReference type="PROSITE" id="PS51831"/>
    </source>
</evidence>
<evidence type="ECO:0000256" key="1">
    <source>
        <dbReference type="ARBA" id="ARBA00022801"/>
    </source>
</evidence>
<dbReference type="RefSeq" id="WP_212519856.1">
    <property type="nucleotide sequence ID" value="NZ_JAGSOH010000064.1"/>
</dbReference>
<feature type="compositionally biased region" description="Basic and acidic residues" evidence="3">
    <location>
        <begin position="7"/>
        <end position="28"/>
    </location>
</feature>
<dbReference type="InterPro" id="IPR003607">
    <property type="entry name" value="HD/PDEase_dom"/>
</dbReference>
<dbReference type="HAMAP" id="MF_01212">
    <property type="entry name" value="dGTPase_type2"/>
    <property type="match status" value="1"/>
</dbReference>
<reference evidence="5" key="1">
    <citation type="submission" date="2021-04" db="EMBL/GenBank/DDBJ databases">
        <title>Genome based classification of Actinospica acidithermotolerans sp. nov., an actinobacterium isolated from an Indonesian hot spring.</title>
        <authorList>
            <person name="Kusuma A.B."/>
            <person name="Putra K.E."/>
            <person name="Nafisah S."/>
            <person name="Loh J."/>
            <person name="Nouioui I."/>
            <person name="Goodfellow M."/>
        </authorList>
    </citation>
    <scope>NUCLEOTIDE SEQUENCE</scope>
    <source>
        <strain evidence="5">MGRD01-02</strain>
    </source>
</reference>
<feature type="region of interest" description="Disordered" evidence="3">
    <location>
        <begin position="1"/>
        <end position="28"/>
    </location>
</feature>
<evidence type="ECO:0000313" key="6">
    <source>
        <dbReference type="Proteomes" id="UP000676325"/>
    </source>
</evidence>
<feature type="domain" description="HD" evidence="4">
    <location>
        <begin position="63"/>
        <end position="212"/>
    </location>
</feature>
<dbReference type="Pfam" id="PF01966">
    <property type="entry name" value="HD"/>
    <property type="match status" value="1"/>
</dbReference>
<dbReference type="InterPro" id="IPR006674">
    <property type="entry name" value="HD_domain"/>
</dbReference>
<keyword evidence="6" id="KW-1185">Reference proteome</keyword>
<dbReference type="NCBIfam" id="TIGR01353">
    <property type="entry name" value="dGTP_triPase"/>
    <property type="match status" value="1"/>
</dbReference>
<dbReference type="InterPro" id="IPR050135">
    <property type="entry name" value="dGTPase-like"/>
</dbReference>
<dbReference type="Gene3D" id="1.10.3210.10">
    <property type="entry name" value="Hypothetical protein af1432"/>
    <property type="match status" value="1"/>
</dbReference>
<comment type="similarity">
    <text evidence="2">Belongs to the dGTPase family. Type 2 subfamily.</text>
</comment>